<keyword evidence="2 3" id="KW-0238">DNA-binding</keyword>
<dbReference type="GO" id="GO:0003677">
    <property type="term" value="F:DNA binding"/>
    <property type="evidence" value="ECO:0007669"/>
    <property type="project" value="UniProtKB-UniRule"/>
</dbReference>
<evidence type="ECO:0000259" key="4">
    <source>
        <dbReference type="PROSITE" id="PS50977"/>
    </source>
</evidence>
<name>A0A2W7MHR8_9BACI</name>
<keyword evidence="1" id="KW-0678">Repressor</keyword>
<evidence type="ECO:0000256" key="1">
    <source>
        <dbReference type="ARBA" id="ARBA00022491"/>
    </source>
</evidence>
<keyword evidence="6" id="KW-1185">Reference proteome</keyword>
<dbReference type="OrthoDB" id="9814200at2"/>
<dbReference type="PROSITE" id="PS01081">
    <property type="entry name" value="HTH_TETR_1"/>
    <property type="match status" value="1"/>
</dbReference>
<dbReference type="PROSITE" id="PS50977">
    <property type="entry name" value="HTH_TETR_2"/>
    <property type="match status" value="1"/>
</dbReference>
<evidence type="ECO:0000256" key="2">
    <source>
        <dbReference type="ARBA" id="ARBA00023125"/>
    </source>
</evidence>
<dbReference type="SUPFAM" id="SSF48498">
    <property type="entry name" value="Tetracyclin repressor-like, C-terminal domain"/>
    <property type="match status" value="1"/>
</dbReference>
<gene>
    <name evidence="5" type="ORF">C7437_102140</name>
</gene>
<dbReference type="Gene3D" id="1.10.357.10">
    <property type="entry name" value="Tetracycline Repressor, domain 2"/>
    <property type="match status" value="1"/>
</dbReference>
<evidence type="ECO:0000313" key="5">
    <source>
        <dbReference type="EMBL" id="PZX05681.1"/>
    </source>
</evidence>
<sequence length="201" mass="23509">MNELVKKQQRGEVTKKKILEVALKLFSEKGFNKVTVDEIVKKSDSSKGSFYQHFRSKSDIFLVRFTEMDHYYLEVYKSFPENMDPMEKLSIFSQKLMHFLENEMGKDLMKVIYSAALESREHTYFLDSNRSLFKITRTLLEEAIEKEKINPELSLDDVSTMVTQSYMGSIYHWGLRITDRSLDSFSTPFINALLIGISKKL</sequence>
<dbReference type="EMBL" id="QKZI01000002">
    <property type="protein sequence ID" value="PZX05681.1"/>
    <property type="molecule type" value="Genomic_DNA"/>
</dbReference>
<organism evidence="5 6">
    <name type="scientific">Psychrobacillus insolitus</name>
    <dbReference type="NCBI Taxonomy" id="1461"/>
    <lineage>
        <taxon>Bacteria</taxon>
        <taxon>Bacillati</taxon>
        <taxon>Bacillota</taxon>
        <taxon>Bacilli</taxon>
        <taxon>Bacillales</taxon>
        <taxon>Bacillaceae</taxon>
        <taxon>Psychrobacillus</taxon>
    </lineage>
</organism>
<dbReference type="RefSeq" id="WP_111439131.1">
    <property type="nucleotide sequence ID" value="NZ_QKZI01000002.1"/>
</dbReference>
<comment type="caution">
    <text evidence="5">The sequence shown here is derived from an EMBL/GenBank/DDBJ whole genome shotgun (WGS) entry which is preliminary data.</text>
</comment>
<evidence type="ECO:0000256" key="3">
    <source>
        <dbReference type="PROSITE-ProRule" id="PRU00335"/>
    </source>
</evidence>
<feature type="domain" description="HTH tetR-type" evidence="4">
    <location>
        <begin position="12"/>
        <end position="72"/>
    </location>
</feature>
<dbReference type="SUPFAM" id="SSF46689">
    <property type="entry name" value="Homeodomain-like"/>
    <property type="match status" value="1"/>
</dbReference>
<dbReference type="PANTHER" id="PTHR43479:SF11">
    <property type="entry name" value="ACREF_ENVCD OPERON REPRESSOR-RELATED"/>
    <property type="match status" value="1"/>
</dbReference>
<dbReference type="InterPro" id="IPR009057">
    <property type="entry name" value="Homeodomain-like_sf"/>
</dbReference>
<evidence type="ECO:0000313" key="6">
    <source>
        <dbReference type="Proteomes" id="UP000248646"/>
    </source>
</evidence>
<dbReference type="PANTHER" id="PTHR43479">
    <property type="entry name" value="ACREF/ENVCD OPERON REPRESSOR-RELATED"/>
    <property type="match status" value="1"/>
</dbReference>
<dbReference type="PRINTS" id="PR00455">
    <property type="entry name" value="HTHTETR"/>
</dbReference>
<feature type="DNA-binding region" description="H-T-H motif" evidence="3">
    <location>
        <begin position="35"/>
        <end position="54"/>
    </location>
</feature>
<dbReference type="Pfam" id="PF00440">
    <property type="entry name" value="TetR_N"/>
    <property type="match status" value="1"/>
</dbReference>
<protein>
    <submittedName>
        <fullName evidence="5">TetR family transcriptional regulator</fullName>
    </submittedName>
</protein>
<dbReference type="Proteomes" id="UP000248646">
    <property type="component" value="Unassembled WGS sequence"/>
</dbReference>
<dbReference type="AlphaFoldDB" id="A0A2W7MHR8"/>
<dbReference type="InterPro" id="IPR036271">
    <property type="entry name" value="Tet_transcr_reg_TetR-rel_C_sf"/>
</dbReference>
<reference evidence="5 6" key="1">
    <citation type="submission" date="2018-06" db="EMBL/GenBank/DDBJ databases">
        <title>Genomic Encyclopedia of Type Strains, Phase IV (KMG-IV): sequencing the most valuable type-strain genomes for metagenomic binning, comparative biology and taxonomic classification.</title>
        <authorList>
            <person name="Goeker M."/>
        </authorList>
    </citation>
    <scope>NUCLEOTIDE SEQUENCE [LARGE SCALE GENOMIC DNA]</scope>
    <source>
        <strain evidence="5 6">DSM 5</strain>
    </source>
</reference>
<dbReference type="InterPro" id="IPR001647">
    <property type="entry name" value="HTH_TetR"/>
</dbReference>
<proteinExistence type="predicted"/>
<dbReference type="InterPro" id="IPR050624">
    <property type="entry name" value="HTH-type_Tx_Regulator"/>
</dbReference>
<dbReference type="InterPro" id="IPR023772">
    <property type="entry name" value="DNA-bd_HTH_TetR-type_CS"/>
</dbReference>
<accession>A0A2W7MHR8</accession>